<sequence>MLQYAIKPRSVKAESQAGVVPRKRNVRAAPDACALAALCADLNIAAAVHVLISSKMQILRDASKPAASAGLVFDLLNYGSKI</sequence>
<proteinExistence type="predicted"/>
<reference evidence="1" key="1">
    <citation type="submission" date="2022-12" db="EMBL/GenBank/DDBJ databases">
        <title>Draft genome assemblies for two species of Escallonia (Escalloniales).</title>
        <authorList>
            <person name="Chanderbali A."/>
            <person name="Dervinis C."/>
            <person name="Anghel I."/>
            <person name="Soltis D."/>
            <person name="Soltis P."/>
            <person name="Zapata F."/>
        </authorList>
    </citation>
    <scope>NUCLEOTIDE SEQUENCE</scope>
    <source>
        <strain evidence="1">UCBG64.0493</strain>
        <tissue evidence="1">Leaf</tissue>
    </source>
</reference>
<accession>A0AA89AJI8</accession>
<organism evidence="1 2">
    <name type="scientific">Escallonia herrerae</name>
    <dbReference type="NCBI Taxonomy" id="1293975"/>
    <lineage>
        <taxon>Eukaryota</taxon>
        <taxon>Viridiplantae</taxon>
        <taxon>Streptophyta</taxon>
        <taxon>Embryophyta</taxon>
        <taxon>Tracheophyta</taxon>
        <taxon>Spermatophyta</taxon>
        <taxon>Magnoliopsida</taxon>
        <taxon>eudicotyledons</taxon>
        <taxon>Gunneridae</taxon>
        <taxon>Pentapetalae</taxon>
        <taxon>asterids</taxon>
        <taxon>campanulids</taxon>
        <taxon>Escalloniales</taxon>
        <taxon>Escalloniaceae</taxon>
        <taxon>Escallonia</taxon>
    </lineage>
</organism>
<dbReference type="EMBL" id="JAVXUP010002411">
    <property type="protein sequence ID" value="KAK3003481.1"/>
    <property type="molecule type" value="Genomic_DNA"/>
</dbReference>
<dbReference type="AlphaFoldDB" id="A0AA89AJI8"/>
<evidence type="ECO:0000313" key="2">
    <source>
        <dbReference type="Proteomes" id="UP001188597"/>
    </source>
</evidence>
<protein>
    <submittedName>
        <fullName evidence="1">Uncharacterized protein</fullName>
    </submittedName>
</protein>
<name>A0AA89AJI8_9ASTE</name>
<keyword evidence="2" id="KW-1185">Reference proteome</keyword>
<dbReference type="Proteomes" id="UP001188597">
    <property type="component" value="Unassembled WGS sequence"/>
</dbReference>
<gene>
    <name evidence="1" type="ORF">RJ639_018237</name>
</gene>
<comment type="caution">
    <text evidence="1">The sequence shown here is derived from an EMBL/GenBank/DDBJ whole genome shotgun (WGS) entry which is preliminary data.</text>
</comment>
<evidence type="ECO:0000313" key="1">
    <source>
        <dbReference type="EMBL" id="KAK3003481.1"/>
    </source>
</evidence>